<evidence type="ECO:0000313" key="2">
    <source>
        <dbReference type="Proteomes" id="UP000005089"/>
    </source>
</evidence>
<name>C3X937_OXAFO</name>
<keyword evidence="2" id="KW-1185">Reference proteome</keyword>
<dbReference type="AlphaFoldDB" id="C3X937"/>
<protein>
    <submittedName>
        <fullName evidence="1">Uncharacterized protein</fullName>
    </submittedName>
</protein>
<dbReference type="HOGENOM" id="CLU_2975032_0_0_4"/>
<reference evidence="1 2" key="1">
    <citation type="submission" date="2009-02" db="EMBL/GenBank/DDBJ databases">
        <title>The Genome Sequence of Oxalobacter formigenes OXCC13.</title>
        <authorList>
            <consortium name="The Broad Institute Genome Sequencing Platform"/>
            <person name="Ward D."/>
            <person name="Young S.K."/>
            <person name="Kodira C.D."/>
            <person name="Zeng Q."/>
            <person name="Koehrsen M."/>
            <person name="Alvarado L."/>
            <person name="Berlin A."/>
            <person name="Borenstein D."/>
            <person name="Chen Z."/>
            <person name="Engels R."/>
            <person name="Freedman E."/>
            <person name="Gellesch M."/>
            <person name="Goldberg J."/>
            <person name="Griggs A."/>
            <person name="Gujja S."/>
            <person name="Heiman D."/>
            <person name="Hepburn T."/>
            <person name="Howarth C."/>
            <person name="Jen D."/>
            <person name="Larson L."/>
            <person name="Lewis B."/>
            <person name="Mehta T."/>
            <person name="Park D."/>
            <person name="Pearson M."/>
            <person name="Roberts A."/>
            <person name="Saif S."/>
            <person name="Shea T."/>
            <person name="Shenoy N."/>
            <person name="Sisk P."/>
            <person name="Stolte C."/>
            <person name="Sykes S."/>
            <person name="Walk T."/>
            <person name="White J."/>
            <person name="Yandava C."/>
            <person name="Allison M.J."/>
            <person name="Lander E."/>
            <person name="Nusbaum C."/>
            <person name="Galagan J."/>
            <person name="Birren B."/>
        </authorList>
    </citation>
    <scope>NUCLEOTIDE SEQUENCE [LARGE SCALE GENOMIC DNA]</scope>
    <source>
        <strain evidence="1 2">OXCC13</strain>
    </source>
</reference>
<dbReference type="GeneID" id="77136135"/>
<accession>C3X937</accession>
<sequence length="58" mass="6397">MAVDLDEKKDMLENIPPKALFIRLSEEAVAPLAGAWIENYGVLPDTGINILLLYLSDP</sequence>
<organism evidence="1 2">
    <name type="scientific">Oxalobacter formigenes OXCC13</name>
    <dbReference type="NCBI Taxonomy" id="556269"/>
    <lineage>
        <taxon>Bacteria</taxon>
        <taxon>Pseudomonadati</taxon>
        <taxon>Pseudomonadota</taxon>
        <taxon>Betaproteobacteria</taxon>
        <taxon>Burkholderiales</taxon>
        <taxon>Oxalobacteraceae</taxon>
        <taxon>Oxalobacter</taxon>
    </lineage>
</organism>
<evidence type="ECO:0000313" key="1">
    <source>
        <dbReference type="EMBL" id="EEO29713.1"/>
    </source>
</evidence>
<dbReference type="RefSeq" id="WP_005880404.1">
    <property type="nucleotide sequence ID" value="NZ_CP019430.1"/>
</dbReference>
<gene>
    <name evidence="1" type="ORF">OFBG_00741</name>
</gene>
<dbReference type="Proteomes" id="UP000005089">
    <property type="component" value="Unassembled WGS sequence"/>
</dbReference>
<proteinExistence type="predicted"/>
<dbReference type="EMBL" id="GG658170">
    <property type="protein sequence ID" value="EEO29713.1"/>
    <property type="molecule type" value="Genomic_DNA"/>
</dbReference>